<protein>
    <recommendedName>
        <fullName evidence="5">GPI anchored protein</fullName>
    </recommendedName>
</protein>
<evidence type="ECO:0008006" key="5">
    <source>
        <dbReference type="Google" id="ProtNLM"/>
    </source>
</evidence>
<keyword evidence="4" id="KW-1185">Reference proteome</keyword>
<dbReference type="EMBL" id="JACGCI010000008">
    <property type="protein sequence ID" value="KAF6761989.1"/>
    <property type="molecule type" value="Genomic_DNA"/>
</dbReference>
<evidence type="ECO:0000256" key="1">
    <source>
        <dbReference type="SAM" id="MobiDB-lite"/>
    </source>
</evidence>
<feature type="signal peptide" evidence="2">
    <location>
        <begin position="1"/>
        <end position="25"/>
    </location>
</feature>
<feature type="region of interest" description="Disordered" evidence="1">
    <location>
        <begin position="146"/>
        <end position="183"/>
    </location>
</feature>
<proteinExistence type="predicted"/>
<dbReference type="OrthoDB" id="5152093at2759"/>
<name>A0A8H6MDL3_9AGAR</name>
<accession>A0A8H6MDL3</accession>
<organism evidence="3 4">
    <name type="scientific">Ephemerocybe angulata</name>
    <dbReference type="NCBI Taxonomy" id="980116"/>
    <lineage>
        <taxon>Eukaryota</taxon>
        <taxon>Fungi</taxon>
        <taxon>Dikarya</taxon>
        <taxon>Basidiomycota</taxon>
        <taxon>Agaricomycotina</taxon>
        <taxon>Agaricomycetes</taxon>
        <taxon>Agaricomycetidae</taxon>
        <taxon>Agaricales</taxon>
        <taxon>Agaricineae</taxon>
        <taxon>Psathyrellaceae</taxon>
        <taxon>Ephemerocybe</taxon>
    </lineage>
</organism>
<comment type="caution">
    <text evidence="3">The sequence shown here is derived from an EMBL/GenBank/DDBJ whole genome shotgun (WGS) entry which is preliminary data.</text>
</comment>
<reference evidence="3 4" key="1">
    <citation type="submission" date="2020-07" db="EMBL/GenBank/DDBJ databases">
        <title>Comparative genomics of pyrophilous fungi reveals a link between fire events and developmental genes.</title>
        <authorList>
            <consortium name="DOE Joint Genome Institute"/>
            <person name="Steindorff A.S."/>
            <person name="Carver A."/>
            <person name="Calhoun S."/>
            <person name="Stillman K."/>
            <person name="Liu H."/>
            <person name="Lipzen A."/>
            <person name="Pangilinan J."/>
            <person name="Labutti K."/>
            <person name="Bruns T.D."/>
            <person name="Grigoriev I.V."/>
        </authorList>
    </citation>
    <scope>NUCLEOTIDE SEQUENCE [LARGE SCALE GENOMIC DNA]</scope>
    <source>
        <strain evidence="3 4">CBS 144469</strain>
    </source>
</reference>
<feature type="chain" id="PRO_5034765805" description="GPI anchored protein" evidence="2">
    <location>
        <begin position="26"/>
        <end position="266"/>
    </location>
</feature>
<dbReference type="AlphaFoldDB" id="A0A8H6MDL3"/>
<sequence>MILKLTLLTWALLLVPLGFSASTQAVDPTGVALSSAKDLHPIIPLLSPRQVQYCEDPGYGVCRDGSGCCPLDGQCCPLPVGGCCSSGEYCTVSGGCCPLGEVCTGGTTRQCTGQGYVPCASESFCCLPGERCYRDAAGVGRCGEGGGGLTSTSTRTTTTTRTSTSISTSSTTRTSTSISTATTSSTSVNSFTETSITTTLPTTMPSLSSFTPPTLSSFRSQSQSASSTGFGGQIGSLGNGGGALRNTAGSKLFLATVLSLLCFCMG</sequence>
<evidence type="ECO:0000256" key="2">
    <source>
        <dbReference type="SAM" id="SignalP"/>
    </source>
</evidence>
<evidence type="ECO:0000313" key="3">
    <source>
        <dbReference type="EMBL" id="KAF6761989.1"/>
    </source>
</evidence>
<gene>
    <name evidence="3" type="ORF">DFP72DRAFT_877679</name>
</gene>
<evidence type="ECO:0000313" key="4">
    <source>
        <dbReference type="Proteomes" id="UP000521943"/>
    </source>
</evidence>
<keyword evidence="2" id="KW-0732">Signal</keyword>
<feature type="region of interest" description="Disordered" evidence="1">
    <location>
        <begin position="202"/>
        <end position="229"/>
    </location>
</feature>
<feature type="compositionally biased region" description="Low complexity" evidence="1">
    <location>
        <begin position="150"/>
        <end position="183"/>
    </location>
</feature>
<feature type="compositionally biased region" description="Low complexity" evidence="1">
    <location>
        <begin position="202"/>
        <end position="228"/>
    </location>
</feature>
<dbReference type="Proteomes" id="UP000521943">
    <property type="component" value="Unassembled WGS sequence"/>
</dbReference>